<name>A0AAE4JUT3_9CYAN</name>
<keyword evidence="2" id="KW-0812">Transmembrane</keyword>
<evidence type="ECO:0000256" key="1">
    <source>
        <dbReference type="SAM" id="Coils"/>
    </source>
</evidence>
<comment type="caution">
    <text evidence="3">The sequence shown here is derived from an EMBL/GenBank/DDBJ whole genome shotgun (WGS) entry which is preliminary data.</text>
</comment>
<feature type="transmembrane region" description="Helical" evidence="2">
    <location>
        <begin position="45"/>
        <end position="66"/>
    </location>
</feature>
<dbReference type="EMBL" id="JAVMIP010000001">
    <property type="protein sequence ID" value="MDS3859361.1"/>
    <property type="molecule type" value="Genomic_DNA"/>
</dbReference>
<dbReference type="AlphaFoldDB" id="A0AAE4JUT3"/>
<keyword evidence="2" id="KW-0472">Membrane</keyword>
<evidence type="ECO:0000313" key="3">
    <source>
        <dbReference type="EMBL" id="MDS3859361.1"/>
    </source>
</evidence>
<evidence type="ECO:0000256" key="2">
    <source>
        <dbReference type="SAM" id="Phobius"/>
    </source>
</evidence>
<reference evidence="4" key="1">
    <citation type="submission" date="2023-07" db="EMBL/GenBank/DDBJ databases">
        <authorList>
            <person name="Luz R."/>
            <person name="Cordeiro R."/>
            <person name="Fonseca A."/>
            <person name="Goncalves V."/>
        </authorList>
    </citation>
    <scope>NUCLEOTIDE SEQUENCE [LARGE SCALE GENOMIC DNA]</scope>
    <source>
        <strain evidence="4">BACA0444</strain>
    </source>
</reference>
<dbReference type="RefSeq" id="WP_322876693.1">
    <property type="nucleotide sequence ID" value="NZ_JAVMIP010000001.1"/>
</dbReference>
<keyword evidence="1" id="KW-0175">Coiled coil</keyword>
<proteinExistence type="predicted"/>
<dbReference type="Gene3D" id="1.20.5.110">
    <property type="match status" value="1"/>
</dbReference>
<evidence type="ECO:0000313" key="4">
    <source>
        <dbReference type="Proteomes" id="UP001268256"/>
    </source>
</evidence>
<protein>
    <submittedName>
        <fullName evidence="3">Uncharacterized protein</fullName>
    </submittedName>
</protein>
<accession>A0AAE4JUT3</accession>
<feature type="coiled-coil region" evidence="1">
    <location>
        <begin position="7"/>
        <end position="41"/>
    </location>
</feature>
<dbReference type="Proteomes" id="UP001268256">
    <property type="component" value="Unassembled WGS sequence"/>
</dbReference>
<gene>
    <name evidence="3" type="ORF">RIF25_00930</name>
</gene>
<organism evidence="3 4">
    <name type="scientific">Pseudocalidococcus azoricus BACA0444</name>
    <dbReference type="NCBI Taxonomy" id="2918990"/>
    <lineage>
        <taxon>Bacteria</taxon>
        <taxon>Bacillati</taxon>
        <taxon>Cyanobacteriota</taxon>
        <taxon>Cyanophyceae</taxon>
        <taxon>Acaryochloridales</taxon>
        <taxon>Thermosynechococcaceae</taxon>
        <taxon>Pseudocalidococcus</taxon>
        <taxon>Pseudocalidococcus azoricus</taxon>
    </lineage>
</organism>
<keyword evidence="2" id="KW-1133">Transmembrane helix</keyword>
<sequence length="84" mass="9484">MSEQEFQSKVLTQLERIEQRMDTLETRLETIDSDVKKSNQRLDNLLGSLTTALVATVISASLLILARNAFEFWVAYHPPMVSGS</sequence>
<keyword evidence="4" id="KW-1185">Reference proteome</keyword>